<name>A0A845T497_9FIRM</name>
<dbReference type="Proteomes" id="UP000462501">
    <property type="component" value="Unassembled WGS sequence"/>
</dbReference>
<evidence type="ECO:0000313" key="2">
    <source>
        <dbReference type="EMBL" id="NDO39261.1"/>
    </source>
</evidence>
<reference evidence="2 3" key="1">
    <citation type="submission" date="2019-06" db="EMBL/GenBank/DDBJ databases">
        <title>Draft genome sequences of 15 bacterial species constituting the stable defined intestinal microbiota of the GM15 gnotobiotic mouse model.</title>
        <authorList>
            <person name="Elie C."/>
            <person name="Mathieu A."/>
            <person name="Saliou A."/>
            <person name="Darnaud M."/>
            <person name="Leulier F."/>
            <person name="Tamellini A."/>
        </authorList>
    </citation>
    <scope>NUCLEOTIDE SEQUENCE [LARGE SCALE GENOMIC DNA]</scope>
    <source>
        <strain evidence="2 3">JM4-15</strain>
    </source>
</reference>
<dbReference type="AlphaFoldDB" id="A0A845T497"/>
<dbReference type="EMBL" id="VIQT01000010">
    <property type="protein sequence ID" value="NDO39261.1"/>
    <property type="molecule type" value="Genomic_DNA"/>
</dbReference>
<evidence type="ECO:0000256" key="1">
    <source>
        <dbReference type="SAM" id="MobiDB-lite"/>
    </source>
</evidence>
<feature type="region of interest" description="Disordered" evidence="1">
    <location>
        <begin position="290"/>
        <end position="333"/>
    </location>
</feature>
<protein>
    <submittedName>
        <fullName evidence="2">Uncharacterized protein</fullName>
    </submittedName>
</protein>
<sequence>MEAMTKGVAHFSSTSAWDGDDEKIAQNNYACPAQRWPMPPRMKTNGALSRRGMSCLCLRPDPPLQWGLRRTAGRSHRKCRAVLHRTSCRRFQPPQRILSPKRKQKKYTLEEVAAVHFAEINRIREEQGLSLLESAPTLTEMVQERIGEYRWGHKWADGSTGTVYCRPDTGEAHMMQFSSVDNGIIQGAISKIDLATGKMGETQSFKAVHSSVPGAESFSSHTVPVRDPSGGVYHVSTKVDTTIFSAANKVGTMSGSSYTPDSSSKISATGNGITTAFVPSGDAENTGVVTTVGGSNMAGPAPASAGERRRYCHTSSRYERDSPTRTFGRTQYP</sequence>
<feature type="compositionally biased region" description="Polar residues" evidence="1">
    <location>
        <begin position="324"/>
        <end position="333"/>
    </location>
</feature>
<accession>A0A845T497</accession>
<evidence type="ECO:0000313" key="3">
    <source>
        <dbReference type="Proteomes" id="UP000462501"/>
    </source>
</evidence>
<organism evidence="2 3">
    <name type="scientific">Anaerotruncus colihominis</name>
    <dbReference type="NCBI Taxonomy" id="169435"/>
    <lineage>
        <taxon>Bacteria</taxon>
        <taxon>Bacillati</taxon>
        <taxon>Bacillota</taxon>
        <taxon>Clostridia</taxon>
        <taxon>Eubacteriales</taxon>
        <taxon>Oscillospiraceae</taxon>
        <taxon>Anaerotruncus</taxon>
    </lineage>
</organism>
<gene>
    <name evidence="2" type="ORF">FMM72_08310</name>
</gene>
<proteinExistence type="predicted"/>
<comment type="caution">
    <text evidence="2">The sequence shown here is derived from an EMBL/GenBank/DDBJ whole genome shotgun (WGS) entry which is preliminary data.</text>
</comment>